<dbReference type="CDD" id="cd06261">
    <property type="entry name" value="TM_PBP2"/>
    <property type="match status" value="1"/>
</dbReference>
<comment type="subcellular location">
    <subcellularLocation>
        <location evidence="1 7">Cell membrane</location>
        <topology evidence="1 7">Multi-pass membrane protein</topology>
    </subcellularLocation>
</comment>
<keyword evidence="2 7" id="KW-0813">Transport</keyword>
<proteinExistence type="inferred from homology"/>
<comment type="caution">
    <text evidence="9">The sequence shown here is derived from an EMBL/GenBank/DDBJ whole genome shotgun (WGS) entry which is preliminary data.</text>
</comment>
<dbReference type="GeneID" id="97542007"/>
<dbReference type="InterPro" id="IPR000515">
    <property type="entry name" value="MetI-like"/>
</dbReference>
<reference evidence="9 10" key="1">
    <citation type="journal article" date="2013" name="ISME J.">
        <title>Comparative genomics of pathogenic lineages of Vibrio nigripulchritudo identifies virulence-associated traits.</title>
        <authorList>
            <person name="Goudenege D."/>
            <person name="Labreuche Y."/>
            <person name="Krin E."/>
            <person name="Ansquer D."/>
            <person name="Mangenot S."/>
            <person name="Calteau A."/>
            <person name="Medigue C."/>
            <person name="Mazel D."/>
            <person name="Polz M.F."/>
            <person name="Le Roux F."/>
        </authorList>
    </citation>
    <scope>NUCLEOTIDE SEQUENCE [LARGE SCALE GENOMIC DNA]</scope>
    <source>
        <strain evidence="9 10">SOn1</strain>
    </source>
</reference>
<dbReference type="Gene3D" id="1.10.3720.10">
    <property type="entry name" value="MetI-like"/>
    <property type="match status" value="1"/>
</dbReference>
<dbReference type="GO" id="GO:0005886">
    <property type="term" value="C:plasma membrane"/>
    <property type="evidence" value="ECO:0007669"/>
    <property type="project" value="UniProtKB-SubCell"/>
</dbReference>
<feature type="transmembrane region" description="Helical" evidence="7">
    <location>
        <begin position="107"/>
        <end position="128"/>
    </location>
</feature>
<evidence type="ECO:0000256" key="4">
    <source>
        <dbReference type="ARBA" id="ARBA00022692"/>
    </source>
</evidence>
<evidence type="ECO:0000256" key="7">
    <source>
        <dbReference type="RuleBase" id="RU363032"/>
    </source>
</evidence>
<dbReference type="Pfam" id="PF00528">
    <property type="entry name" value="BPD_transp_1"/>
    <property type="match status" value="1"/>
</dbReference>
<evidence type="ECO:0000313" key="9">
    <source>
        <dbReference type="EMBL" id="CCO44371.1"/>
    </source>
</evidence>
<dbReference type="EMBL" id="CAOF01000012">
    <property type="protein sequence ID" value="CCO44371.1"/>
    <property type="molecule type" value="Genomic_DNA"/>
</dbReference>
<dbReference type="PANTHER" id="PTHR30193">
    <property type="entry name" value="ABC TRANSPORTER PERMEASE PROTEIN"/>
    <property type="match status" value="1"/>
</dbReference>
<gene>
    <name evidence="9" type="ORF">VIBNISOn1_1090085</name>
</gene>
<dbReference type="AlphaFoldDB" id="A0AAV2VIM7"/>
<evidence type="ECO:0000256" key="3">
    <source>
        <dbReference type="ARBA" id="ARBA00022475"/>
    </source>
</evidence>
<keyword evidence="3" id="KW-1003">Cell membrane</keyword>
<name>A0AAV2VIM7_9VIBR</name>
<dbReference type="SUPFAM" id="SSF161098">
    <property type="entry name" value="MetI-like"/>
    <property type="match status" value="1"/>
</dbReference>
<sequence length="296" mass="33128">MHQNAVKEQVVQKSIPWLFLLPAMAIYLIFAIHPTFSVLEYSLYDWNGISPDKKWVGLANYEKLFKDRIFWEAFQNTFAWSAFIIVVNVGIGMLLAAMLARVWKARLIIQTAIVLPVVISPIAVATIWKWMYQPEGVINHVLSNIGLDELVTPWLGTPNVVLYALALAHSWSTIGLSVIIFLAGLQSIDESLYDAAKVDGASPLQSFRFITLPALRPVTAVVFILTLTQSFKVFDLVWATTQGGPIRFSEILSTYMYKRGVLENNYGYGSAIGVALLVIVSLATIIYLKIQTKEEK</sequence>
<dbReference type="PROSITE" id="PS50928">
    <property type="entry name" value="ABC_TM1"/>
    <property type="match status" value="1"/>
</dbReference>
<evidence type="ECO:0000256" key="2">
    <source>
        <dbReference type="ARBA" id="ARBA00022448"/>
    </source>
</evidence>
<feature type="domain" description="ABC transmembrane type-1" evidence="8">
    <location>
        <begin position="74"/>
        <end position="287"/>
    </location>
</feature>
<dbReference type="InterPro" id="IPR035906">
    <property type="entry name" value="MetI-like_sf"/>
</dbReference>
<keyword evidence="4 7" id="KW-0812">Transmembrane</keyword>
<evidence type="ECO:0000313" key="10">
    <source>
        <dbReference type="Proteomes" id="UP000018211"/>
    </source>
</evidence>
<evidence type="ECO:0000259" key="8">
    <source>
        <dbReference type="PROSITE" id="PS50928"/>
    </source>
</evidence>
<dbReference type="InterPro" id="IPR051393">
    <property type="entry name" value="ABC_transporter_permease"/>
</dbReference>
<feature type="transmembrane region" description="Helical" evidence="7">
    <location>
        <begin position="78"/>
        <end position="100"/>
    </location>
</feature>
<feature type="transmembrane region" description="Helical" evidence="7">
    <location>
        <begin position="160"/>
        <end position="185"/>
    </location>
</feature>
<keyword evidence="6 7" id="KW-0472">Membrane</keyword>
<evidence type="ECO:0000256" key="5">
    <source>
        <dbReference type="ARBA" id="ARBA00022989"/>
    </source>
</evidence>
<dbReference type="RefSeq" id="WP_022550018.1">
    <property type="nucleotide sequence ID" value="NZ_LK391965.1"/>
</dbReference>
<feature type="transmembrane region" description="Helical" evidence="7">
    <location>
        <begin position="266"/>
        <end position="288"/>
    </location>
</feature>
<evidence type="ECO:0000256" key="6">
    <source>
        <dbReference type="ARBA" id="ARBA00023136"/>
    </source>
</evidence>
<feature type="transmembrane region" description="Helical" evidence="7">
    <location>
        <begin position="206"/>
        <end position="227"/>
    </location>
</feature>
<dbReference type="Proteomes" id="UP000018211">
    <property type="component" value="Unassembled WGS sequence"/>
</dbReference>
<keyword evidence="5 7" id="KW-1133">Transmembrane helix</keyword>
<organism evidence="9 10">
    <name type="scientific">Vibrio nigripulchritudo SOn1</name>
    <dbReference type="NCBI Taxonomy" id="1238450"/>
    <lineage>
        <taxon>Bacteria</taxon>
        <taxon>Pseudomonadati</taxon>
        <taxon>Pseudomonadota</taxon>
        <taxon>Gammaproteobacteria</taxon>
        <taxon>Vibrionales</taxon>
        <taxon>Vibrionaceae</taxon>
        <taxon>Vibrio</taxon>
    </lineage>
</organism>
<dbReference type="PANTHER" id="PTHR30193:SF37">
    <property type="entry name" value="INNER MEMBRANE ABC TRANSPORTER PERMEASE PROTEIN YCJO"/>
    <property type="match status" value="1"/>
</dbReference>
<feature type="transmembrane region" description="Helical" evidence="7">
    <location>
        <begin position="17"/>
        <end position="36"/>
    </location>
</feature>
<accession>A0AAV2VIM7</accession>
<protein>
    <submittedName>
        <fullName evidence="9">ABC-type sugar transport systems,permease component</fullName>
    </submittedName>
</protein>
<dbReference type="GO" id="GO:0055085">
    <property type="term" value="P:transmembrane transport"/>
    <property type="evidence" value="ECO:0007669"/>
    <property type="project" value="InterPro"/>
</dbReference>
<comment type="similarity">
    <text evidence="7">Belongs to the binding-protein-dependent transport system permease family.</text>
</comment>
<keyword evidence="9" id="KW-0762">Sugar transport</keyword>
<evidence type="ECO:0000256" key="1">
    <source>
        <dbReference type="ARBA" id="ARBA00004651"/>
    </source>
</evidence>